<dbReference type="Proteomes" id="UP001287286">
    <property type="component" value="Unassembled WGS sequence"/>
</dbReference>
<reference evidence="1 2" key="1">
    <citation type="journal article" date="2024" name="Microbiol. Resour. Announc.">
        <title>Genome annotations for the ascomycete fungi Trichoderma harzianum, Trichoderma aggressivum, and Purpureocillium lilacinum.</title>
        <authorList>
            <person name="Beijen E.P.W."/>
            <person name="Ohm R.A."/>
        </authorList>
    </citation>
    <scope>NUCLEOTIDE SEQUENCE [LARGE SCALE GENOMIC DNA]</scope>
    <source>
        <strain evidence="1 2">CBS 150709</strain>
    </source>
</reference>
<evidence type="ECO:0000313" key="1">
    <source>
        <dbReference type="EMBL" id="KAK4068527.1"/>
    </source>
</evidence>
<evidence type="ECO:0000313" key="2">
    <source>
        <dbReference type="Proteomes" id="UP001287286"/>
    </source>
</evidence>
<comment type="caution">
    <text evidence="1">The sequence shown here is derived from an EMBL/GenBank/DDBJ whole genome shotgun (WGS) entry which is preliminary data.</text>
</comment>
<protein>
    <recommendedName>
        <fullName evidence="3">F-box domain-containing protein</fullName>
    </recommendedName>
</protein>
<evidence type="ECO:0008006" key="3">
    <source>
        <dbReference type="Google" id="ProtNLM"/>
    </source>
</evidence>
<name>A0ABR0BD72_PURLI</name>
<proteinExistence type="predicted"/>
<gene>
    <name evidence="1" type="ORF">Purlil1_13769</name>
</gene>
<accession>A0ABR0BD72</accession>
<dbReference type="EMBL" id="JAWRVI010000300">
    <property type="protein sequence ID" value="KAK4068527.1"/>
    <property type="molecule type" value="Genomic_DNA"/>
</dbReference>
<keyword evidence="2" id="KW-1185">Reference proteome</keyword>
<organism evidence="1 2">
    <name type="scientific">Purpureocillium lilacinum</name>
    <name type="common">Paecilomyces lilacinus</name>
    <dbReference type="NCBI Taxonomy" id="33203"/>
    <lineage>
        <taxon>Eukaryota</taxon>
        <taxon>Fungi</taxon>
        <taxon>Dikarya</taxon>
        <taxon>Ascomycota</taxon>
        <taxon>Pezizomycotina</taxon>
        <taxon>Sordariomycetes</taxon>
        <taxon>Hypocreomycetidae</taxon>
        <taxon>Hypocreales</taxon>
        <taxon>Ophiocordycipitaceae</taxon>
        <taxon>Purpureocillium</taxon>
    </lineage>
</organism>
<sequence>MRAVMITITGLPVELLQCITSHLSLRDKLRLRVALGNSHAFHPACVEEAHIWDRVFKKGNPWIENVLSSGMYPALIGNDLTHLDADCGRQMPYIALALAQPEGCDVTALDPKSVLASLHSGHFCPIRMEVTFPDFVLHVGNALGEMDMDDPRRLIRSGSSATRVIFWSGKSTSGYYAKTRTRKSHVVITSENNGLLFTWVFFTSTSEPKYRQVFGGHHLP</sequence>